<keyword evidence="4" id="KW-1185">Reference proteome</keyword>
<dbReference type="OrthoDB" id="4334778at2759"/>
<comment type="caution">
    <text evidence="3">The sequence shown here is derived from an EMBL/GenBank/DDBJ whole genome shotgun (WGS) entry which is preliminary data.</text>
</comment>
<sequence length="202" mass="21806">MKFILTALGFLAIASPVIGDTADTTSPACTADQVIVSLTTNDHFADEMQSYVDKSDSNIDPSGKVFKNFKTLLGRFNDDVKCTVNANQDEQAQICGAFVTFAKSQLRYLHVADGLKFYQANGHGENESKMRGYIQQYKAGLEGYKNRIKAAVPSCVDQIDIAYTPLSEQFNTLLQEYPAVGPSGTPAGPPAGNQAGNRPGNQ</sequence>
<evidence type="ECO:0000313" key="4">
    <source>
        <dbReference type="Proteomes" id="UP001149165"/>
    </source>
</evidence>
<evidence type="ECO:0000313" key="3">
    <source>
        <dbReference type="EMBL" id="KAJ5116690.1"/>
    </source>
</evidence>
<reference evidence="3" key="2">
    <citation type="journal article" date="2023" name="IMA Fungus">
        <title>Comparative genomic study of the Penicillium genus elucidates a diverse pangenome and 15 lateral gene transfer events.</title>
        <authorList>
            <person name="Petersen C."/>
            <person name="Sorensen T."/>
            <person name="Nielsen M.R."/>
            <person name="Sondergaard T.E."/>
            <person name="Sorensen J.L."/>
            <person name="Fitzpatrick D.A."/>
            <person name="Frisvad J.C."/>
            <person name="Nielsen K.L."/>
        </authorList>
    </citation>
    <scope>NUCLEOTIDE SEQUENCE</scope>
    <source>
        <strain evidence="3">IBT 30069</strain>
    </source>
</reference>
<feature type="region of interest" description="Disordered" evidence="1">
    <location>
        <begin position="177"/>
        <end position="202"/>
    </location>
</feature>
<feature type="signal peptide" evidence="2">
    <location>
        <begin position="1"/>
        <end position="19"/>
    </location>
</feature>
<evidence type="ECO:0000256" key="1">
    <source>
        <dbReference type="SAM" id="MobiDB-lite"/>
    </source>
</evidence>
<proteinExistence type="predicted"/>
<dbReference type="Proteomes" id="UP001149165">
    <property type="component" value="Unassembled WGS sequence"/>
</dbReference>
<dbReference type="AlphaFoldDB" id="A0A9W9KSN8"/>
<name>A0A9W9KSN8_9EURO</name>
<reference evidence="3" key="1">
    <citation type="submission" date="2022-11" db="EMBL/GenBank/DDBJ databases">
        <authorList>
            <person name="Petersen C."/>
        </authorList>
    </citation>
    <scope>NUCLEOTIDE SEQUENCE</scope>
    <source>
        <strain evidence="3">IBT 30069</strain>
    </source>
</reference>
<organism evidence="3 4">
    <name type="scientific">Penicillium angulare</name>
    <dbReference type="NCBI Taxonomy" id="116970"/>
    <lineage>
        <taxon>Eukaryota</taxon>
        <taxon>Fungi</taxon>
        <taxon>Dikarya</taxon>
        <taxon>Ascomycota</taxon>
        <taxon>Pezizomycotina</taxon>
        <taxon>Eurotiomycetes</taxon>
        <taxon>Eurotiomycetidae</taxon>
        <taxon>Eurotiales</taxon>
        <taxon>Aspergillaceae</taxon>
        <taxon>Penicillium</taxon>
    </lineage>
</organism>
<dbReference type="EMBL" id="JAPQKH010000001">
    <property type="protein sequence ID" value="KAJ5116690.1"/>
    <property type="molecule type" value="Genomic_DNA"/>
</dbReference>
<evidence type="ECO:0000256" key="2">
    <source>
        <dbReference type="SAM" id="SignalP"/>
    </source>
</evidence>
<keyword evidence="2" id="KW-0732">Signal</keyword>
<protein>
    <submittedName>
        <fullName evidence="3">Uncharacterized protein</fullName>
    </submittedName>
</protein>
<feature type="compositionally biased region" description="Low complexity" evidence="1">
    <location>
        <begin position="178"/>
        <end position="192"/>
    </location>
</feature>
<feature type="chain" id="PRO_5040731896" evidence="2">
    <location>
        <begin position="20"/>
        <end position="202"/>
    </location>
</feature>
<gene>
    <name evidence="3" type="ORF">N7456_001038</name>
</gene>
<accession>A0A9W9KSN8</accession>